<dbReference type="InterPro" id="IPR003593">
    <property type="entry name" value="AAA+_ATPase"/>
</dbReference>
<dbReference type="CDD" id="cd03257">
    <property type="entry name" value="ABC_NikE_OppD_transporters"/>
    <property type="match status" value="1"/>
</dbReference>
<evidence type="ECO:0000256" key="3">
    <source>
        <dbReference type="ARBA" id="ARBA00022448"/>
    </source>
</evidence>
<dbReference type="PANTHER" id="PTHR43297:SF2">
    <property type="entry name" value="DIPEPTIDE TRANSPORT ATP-BINDING PROTEIN DPPD"/>
    <property type="match status" value="1"/>
</dbReference>
<evidence type="ECO:0000313" key="9">
    <source>
        <dbReference type="EMBL" id="TDY61209.1"/>
    </source>
</evidence>
<dbReference type="PROSITE" id="PS00211">
    <property type="entry name" value="ABC_TRANSPORTER_1"/>
    <property type="match status" value="1"/>
</dbReference>
<evidence type="ECO:0000256" key="1">
    <source>
        <dbReference type="ARBA" id="ARBA00004202"/>
    </source>
</evidence>
<evidence type="ECO:0000313" key="10">
    <source>
        <dbReference type="Proteomes" id="UP000295066"/>
    </source>
</evidence>
<dbReference type="Proteomes" id="UP000295066">
    <property type="component" value="Unassembled WGS sequence"/>
</dbReference>
<proteinExistence type="inferred from homology"/>
<dbReference type="PANTHER" id="PTHR43297">
    <property type="entry name" value="OLIGOPEPTIDE TRANSPORT ATP-BINDING PROTEIN APPD"/>
    <property type="match status" value="1"/>
</dbReference>
<dbReference type="GO" id="GO:0016887">
    <property type="term" value="F:ATP hydrolysis activity"/>
    <property type="evidence" value="ECO:0007669"/>
    <property type="project" value="InterPro"/>
</dbReference>
<keyword evidence="5" id="KW-0547">Nucleotide-binding</keyword>
<dbReference type="InterPro" id="IPR027417">
    <property type="entry name" value="P-loop_NTPase"/>
</dbReference>
<evidence type="ECO:0000256" key="6">
    <source>
        <dbReference type="ARBA" id="ARBA00022840"/>
    </source>
</evidence>
<keyword evidence="6 9" id="KW-0067">ATP-binding</keyword>
<comment type="similarity">
    <text evidence="2">Belongs to the ABC transporter superfamily.</text>
</comment>
<dbReference type="InterPro" id="IPR013563">
    <property type="entry name" value="Oligopep_ABC_C"/>
</dbReference>
<feature type="domain" description="ABC transporter" evidence="8">
    <location>
        <begin position="10"/>
        <end position="261"/>
    </location>
</feature>
<dbReference type="OrthoDB" id="9806285at2"/>
<evidence type="ECO:0000256" key="5">
    <source>
        <dbReference type="ARBA" id="ARBA00022741"/>
    </source>
</evidence>
<dbReference type="Pfam" id="PF00005">
    <property type="entry name" value="ABC_tran"/>
    <property type="match status" value="1"/>
</dbReference>
<accession>A0A4R8M724</accession>
<dbReference type="RefSeq" id="WP_133957260.1">
    <property type="nucleotide sequence ID" value="NZ_SORI01000006.1"/>
</dbReference>
<evidence type="ECO:0000256" key="4">
    <source>
        <dbReference type="ARBA" id="ARBA00022475"/>
    </source>
</evidence>
<organism evidence="9 10">
    <name type="scientific">Aminivibrio pyruvatiphilus</name>
    <dbReference type="NCBI Taxonomy" id="1005740"/>
    <lineage>
        <taxon>Bacteria</taxon>
        <taxon>Thermotogati</taxon>
        <taxon>Synergistota</taxon>
        <taxon>Synergistia</taxon>
        <taxon>Synergistales</taxon>
        <taxon>Aminobacteriaceae</taxon>
        <taxon>Aminivibrio</taxon>
    </lineage>
</organism>
<gene>
    <name evidence="9" type="ORF">C8D99_10664</name>
</gene>
<protein>
    <submittedName>
        <fullName evidence="9">Peptide/nickel transport system ATP-binding protein/oligopeptide transport system ATP-binding protein</fullName>
    </submittedName>
</protein>
<dbReference type="AlphaFoldDB" id="A0A4R8M724"/>
<dbReference type="InterPro" id="IPR050388">
    <property type="entry name" value="ABC_Ni/Peptide_Import"/>
</dbReference>
<dbReference type="Gene3D" id="3.40.50.300">
    <property type="entry name" value="P-loop containing nucleotide triphosphate hydrolases"/>
    <property type="match status" value="1"/>
</dbReference>
<keyword evidence="10" id="KW-1185">Reference proteome</keyword>
<keyword evidence="7" id="KW-0472">Membrane</keyword>
<comment type="caution">
    <text evidence="9">The sequence shown here is derived from an EMBL/GenBank/DDBJ whole genome shotgun (WGS) entry which is preliminary data.</text>
</comment>
<evidence type="ECO:0000256" key="2">
    <source>
        <dbReference type="ARBA" id="ARBA00005417"/>
    </source>
</evidence>
<dbReference type="PROSITE" id="PS50893">
    <property type="entry name" value="ABC_TRANSPORTER_2"/>
    <property type="match status" value="1"/>
</dbReference>
<dbReference type="EMBL" id="SORI01000006">
    <property type="protein sequence ID" value="TDY61209.1"/>
    <property type="molecule type" value="Genomic_DNA"/>
</dbReference>
<dbReference type="InterPro" id="IPR017871">
    <property type="entry name" value="ABC_transporter-like_CS"/>
</dbReference>
<name>A0A4R8M724_9BACT</name>
<keyword evidence="4" id="KW-1003">Cell membrane</keyword>
<dbReference type="FunFam" id="3.40.50.300:FF:000016">
    <property type="entry name" value="Oligopeptide ABC transporter ATP-binding component"/>
    <property type="match status" value="1"/>
</dbReference>
<dbReference type="GO" id="GO:0005886">
    <property type="term" value="C:plasma membrane"/>
    <property type="evidence" value="ECO:0007669"/>
    <property type="project" value="UniProtKB-SubCell"/>
</dbReference>
<dbReference type="SUPFAM" id="SSF52540">
    <property type="entry name" value="P-loop containing nucleoside triphosphate hydrolases"/>
    <property type="match status" value="1"/>
</dbReference>
<dbReference type="NCBIfam" id="TIGR01727">
    <property type="entry name" value="oligo_HPY"/>
    <property type="match status" value="1"/>
</dbReference>
<dbReference type="SMART" id="SM00382">
    <property type="entry name" value="AAA"/>
    <property type="match status" value="1"/>
</dbReference>
<keyword evidence="3" id="KW-0813">Transport</keyword>
<dbReference type="GO" id="GO:0005524">
    <property type="term" value="F:ATP binding"/>
    <property type="evidence" value="ECO:0007669"/>
    <property type="project" value="UniProtKB-KW"/>
</dbReference>
<sequence length="338" mass="36796">MLPKTNTPLLEIRDLRVSFPSASGHIFPVDGVSLSIARGETLGLVGESGSGKSMTSLAVMGLVPRPHGKICGGGITFKGRNLAELSNEEMMNIRGKDISMIFQEPMTSLNPVYTVGDQIVEGILAHGAMSRREARDRAVEMLAKVGIPGPEKRVDSYPHLLSGGMRQRVMIAMALSLDPELLIADEPTTALDVTIQAQILDLMEGLKKERTMSVLLITHNLGIVAESAQRVAVMYAGRILEHASTEELFRTPLHPYTRGLLDSIPRMEGRVKHLRAIPGMVPSLETLPSGCKFRNRCVYAEDLCGAAEPPLHEAGPGHFVRCRRWHELRAPMEGGGAK</sequence>
<dbReference type="InterPro" id="IPR003439">
    <property type="entry name" value="ABC_transporter-like_ATP-bd"/>
</dbReference>
<dbReference type="Pfam" id="PF08352">
    <property type="entry name" value="oligo_HPY"/>
    <property type="match status" value="1"/>
</dbReference>
<reference evidence="9 10" key="1">
    <citation type="submission" date="2019-03" db="EMBL/GenBank/DDBJ databases">
        <title>Genomic Encyclopedia of Type Strains, Phase IV (KMG-IV): sequencing the most valuable type-strain genomes for metagenomic binning, comparative biology and taxonomic classification.</title>
        <authorList>
            <person name="Goeker M."/>
        </authorList>
    </citation>
    <scope>NUCLEOTIDE SEQUENCE [LARGE SCALE GENOMIC DNA]</scope>
    <source>
        <strain evidence="9 10">DSM 25964</strain>
    </source>
</reference>
<evidence type="ECO:0000256" key="7">
    <source>
        <dbReference type="ARBA" id="ARBA00023136"/>
    </source>
</evidence>
<comment type="subcellular location">
    <subcellularLocation>
        <location evidence="1">Cell membrane</location>
        <topology evidence="1">Peripheral membrane protein</topology>
    </subcellularLocation>
</comment>
<evidence type="ECO:0000259" key="8">
    <source>
        <dbReference type="PROSITE" id="PS50893"/>
    </source>
</evidence>
<dbReference type="GO" id="GO:0015833">
    <property type="term" value="P:peptide transport"/>
    <property type="evidence" value="ECO:0007669"/>
    <property type="project" value="InterPro"/>
</dbReference>